<keyword evidence="2" id="KW-1185">Reference proteome</keyword>
<accession>U7DEG0</accession>
<dbReference type="Proteomes" id="UP000017148">
    <property type="component" value="Unassembled WGS sequence"/>
</dbReference>
<organism evidence="1 2">
    <name type="scientific">Chitinivibrio alkaliphilus ACht1</name>
    <dbReference type="NCBI Taxonomy" id="1313304"/>
    <lineage>
        <taxon>Bacteria</taxon>
        <taxon>Pseudomonadati</taxon>
        <taxon>Fibrobacterota</taxon>
        <taxon>Chitinivibrionia</taxon>
        <taxon>Chitinivibrionales</taxon>
        <taxon>Chitinivibrionaceae</taxon>
        <taxon>Chitinivibrio</taxon>
    </lineage>
</organism>
<dbReference type="STRING" id="1313304.CALK_0100"/>
<evidence type="ECO:0000313" key="1">
    <source>
        <dbReference type="EMBL" id="ERP39306.1"/>
    </source>
</evidence>
<evidence type="ECO:0000313" key="2">
    <source>
        <dbReference type="Proteomes" id="UP000017148"/>
    </source>
</evidence>
<gene>
    <name evidence="1" type="ORF">CALK_0100</name>
</gene>
<dbReference type="AlphaFoldDB" id="U7DEG0"/>
<comment type="caution">
    <text evidence="1">The sequence shown here is derived from an EMBL/GenBank/DDBJ whole genome shotgun (WGS) entry which is preliminary data.</text>
</comment>
<dbReference type="RefSeq" id="WP_022635666.1">
    <property type="nucleotide sequence ID" value="NZ_ASJR01000001.1"/>
</dbReference>
<proteinExistence type="predicted"/>
<sequence length="143" mass="16354">MVRKRLEHHGYDTSCSFASDDLDQEPLGAVEKHAPVQESVQFQFDPDVKGVEGRENKGSIYNGELKGRSPREIIRLVKYAKMMELPLVLVYREGLSRGIDQVVRPVEYASPQDSFFEASDERGSVRRFYISKIEKFGVVEDEL</sequence>
<reference evidence="1 2" key="1">
    <citation type="journal article" date="2013" name="Environ. Microbiol.">
        <title>Genome analysis of Chitinivibrio alkaliphilus gen. nov., sp. nov., a novel extremely haloalkaliphilic anaerobic chitinolytic bacterium from the candidate phylum Termite Group 3.</title>
        <authorList>
            <person name="Sorokin D.Y."/>
            <person name="Gumerov V.M."/>
            <person name="Rakitin A.L."/>
            <person name="Beletsky A.V."/>
            <person name="Damste J.S."/>
            <person name="Muyzer G."/>
            <person name="Mardanov A.V."/>
            <person name="Ravin N.V."/>
        </authorList>
    </citation>
    <scope>NUCLEOTIDE SEQUENCE [LARGE SCALE GENOMIC DNA]</scope>
    <source>
        <strain evidence="1 2">ACht1</strain>
    </source>
</reference>
<protein>
    <submittedName>
        <fullName evidence="1">Uncharacterized protein</fullName>
    </submittedName>
</protein>
<name>U7DEG0_9BACT</name>
<dbReference type="EMBL" id="ASJR01000001">
    <property type="protein sequence ID" value="ERP39306.1"/>
    <property type="molecule type" value="Genomic_DNA"/>
</dbReference>